<dbReference type="Proteomes" id="UP000192727">
    <property type="component" value="Chromosome"/>
</dbReference>
<protein>
    <submittedName>
        <fullName evidence="1">Uncharacterized protein</fullName>
    </submittedName>
</protein>
<name>A0A1V0UUH7_9BACL</name>
<evidence type="ECO:0000313" key="1">
    <source>
        <dbReference type="EMBL" id="ARF68662.1"/>
    </source>
</evidence>
<proteinExistence type="predicted"/>
<sequence length="59" mass="6641">MWEMQGGILIHTGLCIDIFTPLVDNVHNRFQSPFLGNGKSLKNRTTFSQFFVDNVGKAV</sequence>
<evidence type="ECO:0000313" key="2">
    <source>
        <dbReference type="Proteomes" id="UP000192727"/>
    </source>
</evidence>
<organism evidence="1 2">
    <name type="scientific">Paenibacillus larvae subsp. pulvifaciens</name>
    <dbReference type="NCBI Taxonomy" id="1477"/>
    <lineage>
        <taxon>Bacteria</taxon>
        <taxon>Bacillati</taxon>
        <taxon>Bacillota</taxon>
        <taxon>Bacilli</taxon>
        <taxon>Bacillales</taxon>
        <taxon>Paenibacillaceae</taxon>
        <taxon>Paenibacillus</taxon>
    </lineage>
</organism>
<dbReference type="AlphaFoldDB" id="A0A1V0UUH7"/>
<gene>
    <name evidence="1" type="ORF">B7C51_13925</name>
</gene>
<accession>A0A1V0UUH7</accession>
<dbReference type="EMBL" id="CP020557">
    <property type="protein sequence ID" value="ARF68662.1"/>
    <property type="molecule type" value="Genomic_DNA"/>
</dbReference>
<reference evidence="1 2" key="1">
    <citation type="submission" date="2017-03" db="EMBL/GenBank/DDBJ databases">
        <title>Paenibacillus larvae genome sequencing.</title>
        <authorList>
            <person name="Dingman D.W."/>
        </authorList>
    </citation>
    <scope>NUCLEOTIDE SEQUENCE [LARGE SCALE GENOMIC DNA]</scope>
    <source>
        <strain evidence="1 2">SAG 10367</strain>
    </source>
</reference>